<accession>A0AAD8Z6A4</accession>
<reference evidence="2" key="1">
    <citation type="submission" date="2023-03" db="EMBL/GenBank/DDBJ databases">
        <title>Electrophorus voltai genome.</title>
        <authorList>
            <person name="Bian C."/>
        </authorList>
    </citation>
    <scope>NUCLEOTIDE SEQUENCE</scope>
    <source>
        <strain evidence="2">CB-2022</strain>
        <tissue evidence="2">Muscle</tissue>
    </source>
</reference>
<evidence type="ECO:0000313" key="3">
    <source>
        <dbReference type="Proteomes" id="UP001239994"/>
    </source>
</evidence>
<name>A0AAD8Z6A4_9TELE</name>
<proteinExistence type="predicted"/>
<comment type="caution">
    <text evidence="2">The sequence shown here is derived from an EMBL/GenBank/DDBJ whole genome shotgun (WGS) entry which is preliminary data.</text>
</comment>
<dbReference type="EMBL" id="JAROKS010000019">
    <property type="protein sequence ID" value="KAK1792155.1"/>
    <property type="molecule type" value="Genomic_DNA"/>
</dbReference>
<dbReference type="Proteomes" id="UP001239994">
    <property type="component" value="Unassembled WGS sequence"/>
</dbReference>
<evidence type="ECO:0000256" key="1">
    <source>
        <dbReference type="SAM" id="MobiDB-lite"/>
    </source>
</evidence>
<feature type="compositionally biased region" description="Basic and acidic residues" evidence="1">
    <location>
        <begin position="9"/>
        <end position="41"/>
    </location>
</feature>
<evidence type="ECO:0000313" key="2">
    <source>
        <dbReference type="EMBL" id="KAK1792155.1"/>
    </source>
</evidence>
<organism evidence="2 3">
    <name type="scientific">Electrophorus voltai</name>
    <dbReference type="NCBI Taxonomy" id="2609070"/>
    <lineage>
        <taxon>Eukaryota</taxon>
        <taxon>Metazoa</taxon>
        <taxon>Chordata</taxon>
        <taxon>Craniata</taxon>
        <taxon>Vertebrata</taxon>
        <taxon>Euteleostomi</taxon>
        <taxon>Actinopterygii</taxon>
        <taxon>Neopterygii</taxon>
        <taxon>Teleostei</taxon>
        <taxon>Ostariophysi</taxon>
        <taxon>Gymnotiformes</taxon>
        <taxon>Gymnotoidei</taxon>
        <taxon>Gymnotidae</taxon>
        <taxon>Electrophorus</taxon>
    </lineage>
</organism>
<sequence>MPPSSAHLSENEREGETEREKENEGVGEREKERDRERERERQLSEIRFLEKSVAHGPCVLALRRGGRCGPEWGGSAASQALFEQASREQSGLPFGDVSWPAGGQNRRSSACTALIAEKDGPSTSCSAAVVYEVLVSPANDLITSICRSVLVKGSCDRMSQCYAVGCYHMVPTAMQEPRCHSGLARQHPWIPGTRPLVSSSPVKPSCVNTYELKEPLLSVLSKNADQSISPVQTEVKEQRGGPEQGPCGQRGGPEQGPCGQRGGPEQGPCGLRGGPEQGPCGQRGGPEQGPCGQRGGPEQGPCGQRGGPELGPCGQRGGPELGPCGQRGGPEQGPCGQRGGPEQGPCGLRGGPEQGPCGLRGGPEQGPCGLRGGPEQGPCGQRGGPEQVWVQLGWCSCLSGVGTDEWTDDV</sequence>
<protein>
    <submittedName>
        <fullName evidence="2">Uncharacterized protein</fullName>
    </submittedName>
</protein>
<gene>
    <name evidence="2" type="ORF">P4O66_001923</name>
</gene>
<keyword evidence="3" id="KW-1185">Reference proteome</keyword>
<feature type="region of interest" description="Disordered" evidence="1">
    <location>
        <begin position="1"/>
        <end position="41"/>
    </location>
</feature>
<dbReference type="AlphaFoldDB" id="A0AAD8Z6A4"/>
<feature type="compositionally biased region" description="Gly residues" evidence="1">
    <location>
        <begin position="248"/>
        <end position="383"/>
    </location>
</feature>
<feature type="region of interest" description="Disordered" evidence="1">
    <location>
        <begin position="224"/>
        <end position="384"/>
    </location>
</feature>